<keyword evidence="2" id="KW-1185">Reference proteome</keyword>
<organism evidence="1 2">
    <name type="scientific">Rhizobium phage vB_RglS_P106B</name>
    <dbReference type="NCBI Taxonomy" id="1458697"/>
    <lineage>
        <taxon>Viruses</taxon>
        <taxon>Duplodnaviria</taxon>
        <taxon>Heunggongvirae</taxon>
        <taxon>Uroviricota</taxon>
        <taxon>Caudoviricetes</taxon>
        <taxon>Rigallicvirus</taxon>
        <taxon>Rigallicvirus P106B</taxon>
    </lineage>
</organism>
<dbReference type="GO" id="GO:0051276">
    <property type="term" value="P:chromosome organization"/>
    <property type="evidence" value="ECO:0007669"/>
    <property type="project" value="InterPro"/>
</dbReference>
<dbReference type="InterPro" id="IPR005335">
    <property type="entry name" value="Terminase_ssu"/>
</dbReference>
<name>W6EKK9_9CAUD</name>
<dbReference type="Proteomes" id="UP000019367">
    <property type="component" value="Segment"/>
</dbReference>
<evidence type="ECO:0000313" key="2">
    <source>
        <dbReference type="Proteomes" id="UP000019367"/>
    </source>
</evidence>
<sequence length="187" mass="20954">MDGFLRSLEQEAAKRFERLTTTLERVSRAINPASLDDRTRDLFSKPLIAASIRERAEQLAAERDLTPEWIIRQYHNIASASLEHYFDVGEDGFPQIDLSKLTPEQWSALDSIDATEKFTRGGTERHVKIKLKGGMEALAFLAKHAGLDKADNPVFKEYTALPADLAQMPNSASVSELAENYARFIDG</sequence>
<proteinExistence type="predicted"/>
<dbReference type="KEGG" id="vg:18503039"/>
<dbReference type="EMBL" id="KF977490">
    <property type="protein sequence ID" value="AHJ10776.1"/>
    <property type="molecule type" value="Genomic_DNA"/>
</dbReference>
<protein>
    <submittedName>
        <fullName evidence="1">Uncharacterized protein</fullName>
    </submittedName>
</protein>
<evidence type="ECO:0000313" key="1">
    <source>
        <dbReference type="EMBL" id="AHJ10776.1"/>
    </source>
</evidence>
<dbReference type="Pfam" id="PF03592">
    <property type="entry name" value="Terminase_2"/>
    <property type="match status" value="1"/>
</dbReference>
<dbReference type="RefSeq" id="YP_009006019.1">
    <property type="nucleotide sequence ID" value="NC_023566.1"/>
</dbReference>
<accession>W6EKK9</accession>
<dbReference type="GeneID" id="18503039"/>
<reference evidence="1 2" key="1">
    <citation type="journal article" date="2015" name="Microbiology">
        <title>Genomic and phenotypic characterization of Rhizobium gallicum phage vB_RglS_P106B.</title>
        <authorList>
            <person name="Halmillawewa A.P."/>
            <person name="Restrepo-Cordoba M."/>
            <person name="Yost C.K."/>
            <person name="Hynes M.F."/>
        </authorList>
    </citation>
    <scope>NUCLEOTIDE SEQUENCE [LARGE SCALE GENOMIC DNA]</scope>
</reference>
<gene>
    <name evidence="1" type="ORF">P106B_93</name>
</gene>